<evidence type="ECO:0000313" key="2">
    <source>
        <dbReference type="EMBL" id="KAG1770611.1"/>
    </source>
</evidence>
<dbReference type="Proteomes" id="UP000714275">
    <property type="component" value="Unassembled WGS sequence"/>
</dbReference>
<comment type="caution">
    <text evidence="2">The sequence shown here is derived from an EMBL/GenBank/DDBJ whole genome shotgun (WGS) entry which is preliminary data.</text>
</comment>
<dbReference type="AlphaFoldDB" id="A0A9P6ZMU1"/>
<evidence type="ECO:0000313" key="3">
    <source>
        <dbReference type="Proteomes" id="UP000714275"/>
    </source>
</evidence>
<evidence type="ECO:0000256" key="1">
    <source>
        <dbReference type="SAM" id="Coils"/>
    </source>
</evidence>
<dbReference type="EMBL" id="JABBWD010000064">
    <property type="protein sequence ID" value="KAG1770611.1"/>
    <property type="molecule type" value="Genomic_DNA"/>
</dbReference>
<gene>
    <name evidence="2" type="ORF">EV702DRAFT_977976</name>
</gene>
<proteinExistence type="predicted"/>
<protein>
    <submittedName>
        <fullName evidence="2">Uncharacterized protein</fullName>
    </submittedName>
</protein>
<dbReference type="InterPro" id="IPR046521">
    <property type="entry name" value="DUF6698"/>
</dbReference>
<sequence length="373" mass="42388">MSESARQKRKIAALEEKLQALESGHAVKQRESNYYMSKGRAVRRIVALFDSIEDLICENDRRCDLDGEDEDVTLDQHRLQTGYITLQHALPWFHSRASELEHNEYCHMLKRWALPLRQGADGARGDNTSKLKSLVAAWVNRELKPNPLVDPENKHCRGFVNDACSRLLCPAELDWNDPTVRAGIRDRREGYVVTEMSWPAFLYVKYTADMDNLEEGLFRSTLLLQAFKAIFTSPSSAKEIAGDGDAANVIENNRCTKRDFDTAKKLRFALSSVSSWCSVDGDFDYVPFWQAIVDFFEKPPGRTARQKVDQLLAWWTRCVFFTHLTVLSSCPFLRTVFGTSQRAELSDGAKASMSVNALARQRAQVDDALFDSD</sequence>
<organism evidence="2 3">
    <name type="scientific">Suillus placidus</name>
    <dbReference type="NCBI Taxonomy" id="48579"/>
    <lineage>
        <taxon>Eukaryota</taxon>
        <taxon>Fungi</taxon>
        <taxon>Dikarya</taxon>
        <taxon>Basidiomycota</taxon>
        <taxon>Agaricomycotina</taxon>
        <taxon>Agaricomycetes</taxon>
        <taxon>Agaricomycetidae</taxon>
        <taxon>Boletales</taxon>
        <taxon>Suillineae</taxon>
        <taxon>Suillaceae</taxon>
        <taxon>Suillus</taxon>
    </lineage>
</organism>
<reference evidence="2" key="1">
    <citation type="journal article" date="2020" name="New Phytol.">
        <title>Comparative genomics reveals dynamic genome evolution in host specialist ectomycorrhizal fungi.</title>
        <authorList>
            <person name="Lofgren L.A."/>
            <person name="Nguyen N.H."/>
            <person name="Vilgalys R."/>
            <person name="Ruytinx J."/>
            <person name="Liao H.L."/>
            <person name="Branco S."/>
            <person name="Kuo A."/>
            <person name="LaButti K."/>
            <person name="Lipzen A."/>
            <person name="Andreopoulos W."/>
            <person name="Pangilinan J."/>
            <person name="Riley R."/>
            <person name="Hundley H."/>
            <person name="Na H."/>
            <person name="Barry K."/>
            <person name="Grigoriev I.V."/>
            <person name="Stajich J.E."/>
            <person name="Kennedy P.G."/>
        </authorList>
    </citation>
    <scope>NUCLEOTIDE SEQUENCE</scope>
    <source>
        <strain evidence="2">DOB743</strain>
    </source>
</reference>
<feature type="coiled-coil region" evidence="1">
    <location>
        <begin position="4"/>
        <end position="31"/>
    </location>
</feature>
<keyword evidence="1" id="KW-0175">Coiled coil</keyword>
<name>A0A9P6ZMU1_9AGAM</name>
<dbReference type="Pfam" id="PF20414">
    <property type="entry name" value="DUF6698"/>
    <property type="match status" value="1"/>
</dbReference>
<dbReference type="OrthoDB" id="2662502at2759"/>
<accession>A0A9P6ZMU1</accession>
<keyword evidence="3" id="KW-1185">Reference proteome</keyword>